<sequence length="262" mass="28445">MTILDDILEEKRKRLPSLRAEIPATPAIRHTRPRLSESFDARDGLGVIAEVKRASPSKGIINENADPAEQALRYEQAGASCISVLTEEAFFKGSYEDLAAVAEAVRIPILCKDFIIDELQIDRALQAGASVVLLIVAALPQERLRELHAYAMSAGLDVLVEVHDEQEMDRALELDPAFIGINNRDLKTFKVDLGNTARLAARAGKKPGRYLVSESGIMSAEDAASVRENGADAILVGESLMRSGDPGAAIRSYREAEGVLRP</sequence>
<dbReference type="RefSeq" id="WP_063182821.1">
    <property type="nucleotide sequence ID" value="NZ_LQNT01000011.1"/>
</dbReference>
<gene>
    <name evidence="9" type="primary">trpC</name>
    <name evidence="11" type="ORF">AV656_13190</name>
</gene>
<reference evidence="11 12" key="1">
    <citation type="submission" date="2016-01" db="EMBL/GenBank/DDBJ databases">
        <title>Whole genome sequencing of Bhargavaea cecembensis T14.</title>
        <authorList>
            <person name="Hong K.W."/>
        </authorList>
    </citation>
    <scope>NUCLEOTIDE SEQUENCE [LARGE SCALE GENOMIC DNA]</scope>
    <source>
        <strain evidence="11 12">T14</strain>
    </source>
</reference>
<keyword evidence="6 9" id="KW-0822">Tryptophan biosynthesis</keyword>
<dbReference type="FunFam" id="3.20.20.70:FF:000024">
    <property type="entry name" value="Indole-3-glycerol phosphate synthase"/>
    <property type="match status" value="1"/>
</dbReference>
<keyword evidence="5 9" id="KW-0210">Decarboxylase</keyword>
<comment type="similarity">
    <text evidence="3 9">Belongs to the TrpC family.</text>
</comment>
<dbReference type="GO" id="GO:0004425">
    <property type="term" value="F:indole-3-glycerol-phosphate synthase activity"/>
    <property type="evidence" value="ECO:0007669"/>
    <property type="project" value="UniProtKB-UniRule"/>
</dbReference>
<evidence type="ECO:0000256" key="3">
    <source>
        <dbReference type="ARBA" id="ARBA00008737"/>
    </source>
</evidence>
<organism evidence="11 12">
    <name type="scientific">Bhargavaea cecembensis</name>
    <dbReference type="NCBI Taxonomy" id="394098"/>
    <lineage>
        <taxon>Bacteria</taxon>
        <taxon>Bacillati</taxon>
        <taxon>Bacillota</taxon>
        <taxon>Bacilli</taxon>
        <taxon>Bacillales</taxon>
        <taxon>Caryophanaceae</taxon>
        <taxon>Bhargavaea</taxon>
    </lineage>
</organism>
<dbReference type="OrthoDB" id="9804217at2"/>
<dbReference type="InterPro" id="IPR013798">
    <property type="entry name" value="Indole-3-glycerol_P_synth_dom"/>
</dbReference>
<dbReference type="EC" id="4.1.1.48" evidence="9"/>
<dbReference type="UniPathway" id="UPA00035">
    <property type="reaction ID" value="UER00043"/>
</dbReference>
<dbReference type="CDD" id="cd00331">
    <property type="entry name" value="IGPS"/>
    <property type="match status" value="1"/>
</dbReference>
<evidence type="ECO:0000313" key="12">
    <source>
        <dbReference type="Proteomes" id="UP000076490"/>
    </source>
</evidence>
<dbReference type="AlphaFoldDB" id="A0A161SQK1"/>
<dbReference type="GO" id="GO:0004640">
    <property type="term" value="F:phosphoribosylanthranilate isomerase activity"/>
    <property type="evidence" value="ECO:0007669"/>
    <property type="project" value="TreeGrafter"/>
</dbReference>
<evidence type="ECO:0000256" key="9">
    <source>
        <dbReference type="HAMAP-Rule" id="MF_00134"/>
    </source>
</evidence>
<dbReference type="GO" id="GO:0000162">
    <property type="term" value="P:L-tryptophan biosynthetic process"/>
    <property type="evidence" value="ECO:0007669"/>
    <property type="project" value="UniProtKB-UniRule"/>
</dbReference>
<dbReference type="InterPro" id="IPR013785">
    <property type="entry name" value="Aldolase_TIM"/>
</dbReference>
<dbReference type="HAMAP" id="MF_00134_A">
    <property type="entry name" value="IGPS_A"/>
    <property type="match status" value="1"/>
</dbReference>
<dbReference type="InterPro" id="IPR001468">
    <property type="entry name" value="Indole-3-GlycerolPSynthase_CS"/>
</dbReference>
<evidence type="ECO:0000256" key="4">
    <source>
        <dbReference type="ARBA" id="ARBA00022605"/>
    </source>
</evidence>
<feature type="domain" description="Indole-3-glycerol phosphate synthase" evidence="10">
    <location>
        <begin position="9"/>
        <end position="252"/>
    </location>
</feature>
<name>A0A161SQK1_9BACL</name>
<dbReference type="SUPFAM" id="SSF51366">
    <property type="entry name" value="Ribulose-phoshate binding barrel"/>
    <property type="match status" value="1"/>
</dbReference>
<dbReference type="PANTHER" id="PTHR22854:SF2">
    <property type="entry name" value="INDOLE-3-GLYCEROL-PHOSPHATE SYNTHASE"/>
    <property type="match status" value="1"/>
</dbReference>
<evidence type="ECO:0000256" key="2">
    <source>
        <dbReference type="ARBA" id="ARBA00004696"/>
    </source>
</evidence>
<dbReference type="InterPro" id="IPR011060">
    <property type="entry name" value="RibuloseP-bd_barrel"/>
</dbReference>
<evidence type="ECO:0000256" key="6">
    <source>
        <dbReference type="ARBA" id="ARBA00022822"/>
    </source>
</evidence>
<comment type="caution">
    <text evidence="11">The sequence shown here is derived from an EMBL/GenBank/DDBJ whole genome shotgun (WGS) entry which is preliminary data.</text>
</comment>
<evidence type="ECO:0000259" key="10">
    <source>
        <dbReference type="Pfam" id="PF00218"/>
    </source>
</evidence>
<evidence type="ECO:0000256" key="1">
    <source>
        <dbReference type="ARBA" id="ARBA00001633"/>
    </source>
</evidence>
<dbReference type="PANTHER" id="PTHR22854">
    <property type="entry name" value="TRYPTOPHAN BIOSYNTHESIS PROTEIN"/>
    <property type="match status" value="1"/>
</dbReference>
<dbReference type="Pfam" id="PF00218">
    <property type="entry name" value="IGPS"/>
    <property type="match status" value="1"/>
</dbReference>
<dbReference type="Gene3D" id="3.20.20.70">
    <property type="entry name" value="Aldolase class I"/>
    <property type="match status" value="1"/>
</dbReference>
<evidence type="ECO:0000256" key="7">
    <source>
        <dbReference type="ARBA" id="ARBA00023141"/>
    </source>
</evidence>
<evidence type="ECO:0000313" key="11">
    <source>
        <dbReference type="EMBL" id="KZE37510.1"/>
    </source>
</evidence>
<dbReference type="PROSITE" id="PS00614">
    <property type="entry name" value="IGPS"/>
    <property type="match status" value="1"/>
</dbReference>
<proteinExistence type="inferred from homology"/>
<keyword evidence="4 9" id="KW-0028">Amino-acid biosynthesis</keyword>
<keyword evidence="8 9" id="KW-0456">Lyase</keyword>
<protein>
    <recommendedName>
        <fullName evidence="9">Indole-3-glycerol phosphate synthase</fullName>
        <shortName evidence="9">IGPS</shortName>
        <ecNumber evidence="9">4.1.1.48</ecNumber>
    </recommendedName>
</protein>
<accession>A0A161SQK1</accession>
<evidence type="ECO:0000256" key="8">
    <source>
        <dbReference type="ARBA" id="ARBA00023239"/>
    </source>
</evidence>
<dbReference type="EMBL" id="LQNT01000011">
    <property type="protein sequence ID" value="KZE37510.1"/>
    <property type="molecule type" value="Genomic_DNA"/>
</dbReference>
<comment type="pathway">
    <text evidence="2 9">Amino-acid biosynthesis; L-tryptophan biosynthesis; L-tryptophan from chorismate: step 4/5.</text>
</comment>
<comment type="catalytic activity">
    <reaction evidence="1 9">
        <text>1-(2-carboxyphenylamino)-1-deoxy-D-ribulose 5-phosphate + H(+) = (1S,2R)-1-C-(indol-3-yl)glycerol 3-phosphate + CO2 + H2O</text>
        <dbReference type="Rhea" id="RHEA:23476"/>
        <dbReference type="ChEBI" id="CHEBI:15377"/>
        <dbReference type="ChEBI" id="CHEBI:15378"/>
        <dbReference type="ChEBI" id="CHEBI:16526"/>
        <dbReference type="ChEBI" id="CHEBI:58613"/>
        <dbReference type="ChEBI" id="CHEBI:58866"/>
        <dbReference type="EC" id="4.1.1.48"/>
    </reaction>
</comment>
<dbReference type="NCBIfam" id="NF001377">
    <property type="entry name" value="PRK00278.2-4"/>
    <property type="match status" value="1"/>
</dbReference>
<dbReference type="HAMAP" id="MF_00134_B">
    <property type="entry name" value="IGPS_B"/>
    <property type="match status" value="1"/>
</dbReference>
<dbReference type="Proteomes" id="UP000076490">
    <property type="component" value="Unassembled WGS sequence"/>
</dbReference>
<evidence type="ECO:0000256" key="5">
    <source>
        <dbReference type="ARBA" id="ARBA00022793"/>
    </source>
</evidence>
<keyword evidence="7 9" id="KW-0057">Aromatic amino acid biosynthesis</keyword>
<dbReference type="InterPro" id="IPR045186">
    <property type="entry name" value="Indole-3-glycerol_P_synth"/>
</dbReference>